<feature type="compositionally biased region" description="Basic residues" evidence="1">
    <location>
        <begin position="166"/>
        <end position="176"/>
    </location>
</feature>
<proteinExistence type="predicted"/>
<accession>A0A1J5QYH4</accession>
<feature type="compositionally biased region" description="Polar residues" evidence="1">
    <location>
        <begin position="66"/>
        <end position="80"/>
    </location>
</feature>
<feature type="compositionally biased region" description="Low complexity" evidence="1">
    <location>
        <begin position="134"/>
        <end position="144"/>
    </location>
</feature>
<name>A0A1J5QYH4_9ZZZZ</name>
<feature type="region of interest" description="Disordered" evidence="1">
    <location>
        <begin position="57"/>
        <end position="176"/>
    </location>
</feature>
<comment type="caution">
    <text evidence="2">The sequence shown here is derived from an EMBL/GenBank/DDBJ whole genome shotgun (WGS) entry which is preliminary data.</text>
</comment>
<gene>
    <name evidence="2" type="ORF">GALL_333860</name>
</gene>
<organism evidence="2">
    <name type="scientific">mine drainage metagenome</name>
    <dbReference type="NCBI Taxonomy" id="410659"/>
    <lineage>
        <taxon>unclassified sequences</taxon>
        <taxon>metagenomes</taxon>
        <taxon>ecological metagenomes</taxon>
    </lineage>
</organism>
<evidence type="ECO:0000313" key="2">
    <source>
        <dbReference type="EMBL" id="OIQ84796.1"/>
    </source>
</evidence>
<dbReference type="AlphaFoldDB" id="A0A1J5QYH4"/>
<dbReference type="EMBL" id="MLJW01000591">
    <property type="protein sequence ID" value="OIQ84796.1"/>
    <property type="molecule type" value="Genomic_DNA"/>
</dbReference>
<evidence type="ECO:0000256" key="1">
    <source>
        <dbReference type="SAM" id="MobiDB-lite"/>
    </source>
</evidence>
<protein>
    <submittedName>
        <fullName evidence="2">Uncharacterized protein</fullName>
    </submittedName>
</protein>
<sequence length="176" mass="19056">MNCTIWRSTSTSAPFSASSVSAIVALVIVVPSDKDWWVAPQPYPDFTMATPITRDDRRAASCSGLRPSQLTAPKTYTTPGDITRLPPPPKRNTPRSHSPRSAWTTQVDACRSRRSATPRAAIPPGARGRPRSTPAAAAEAQHPAQPFPPERVDDPGRRLPQPPKRTAPRGHSPRSA</sequence>
<reference evidence="2" key="1">
    <citation type="submission" date="2016-10" db="EMBL/GenBank/DDBJ databases">
        <title>Sequence of Gallionella enrichment culture.</title>
        <authorList>
            <person name="Poehlein A."/>
            <person name="Muehling M."/>
            <person name="Daniel R."/>
        </authorList>
    </citation>
    <scope>NUCLEOTIDE SEQUENCE</scope>
</reference>